<keyword evidence="3" id="KW-0255">Endonuclease</keyword>
<comment type="caution">
    <text evidence="3">The sequence shown here is derived from an EMBL/GenBank/DDBJ whole genome shotgun (WGS) entry which is preliminary data.</text>
</comment>
<dbReference type="SMART" id="SM00507">
    <property type="entry name" value="HNHc"/>
    <property type="match status" value="1"/>
</dbReference>
<proteinExistence type="predicted"/>
<name>A0ABU8LXH5_9PSEU</name>
<gene>
    <name evidence="3" type="ORF">WCD58_01575</name>
</gene>
<dbReference type="EMBL" id="JBBEGM010000001">
    <property type="protein sequence ID" value="MEJ2859824.1"/>
    <property type="molecule type" value="Genomic_DNA"/>
</dbReference>
<organism evidence="3 4">
    <name type="scientific">Actinomycetospora flava</name>
    <dbReference type="NCBI Taxonomy" id="3129232"/>
    <lineage>
        <taxon>Bacteria</taxon>
        <taxon>Bacillati</taxon>
        <taxon>Actinomycetota</taxon>
        <taxon>Actinomycetes</taxon>
        <taxon>Pseudonocardiales</taxon>
        <taxon>Pseudonocardiaceae</taxon>
        <taxon>Actinomycetospora</taxon>
    </lineage>
</organism>
<sequence>MSSRNPSGTANVCGYDLPMDRSVVAMARNEALAAELLRRGVAMTIEALRAHVYLTLFDGTAAGLTDDALLDLLTAQLRPEPGPDGDEGSGDGPGPDDPGPDDPGPDDDRGPDDAGPDDAGPDDDTGPDHAWPGNEGWPEPDGSEPDGGESDGGEPDGPEPDGRESDDDAGGEDATDEGGHGEATSGEATPGAATTGENGRRGPAVRDGTVEVRLRLTTALGLDDLPASVPRWGTVLASTARALLDRHHEGEWRVVLTDDDGHLQHLLLARGRPDRPPGPHRGARRGRARSSVVELQVPTTLLGALDPDDHPVWTGLLAELRHRLVENGAHPADRQARAPDDDVHPDDARRRRPGAEVDRWVRVRDRCCIVPGCRRPAYAADLDHTVDHAHGGPTLSRNLGVFCRHHHRAKHHGGWRVEQPAPGRFRITTRAGVRYETGPTRIMRPLPAPRPAATARPLPWREQDDGTPWGDTDERTLTRGRSRSLAAESRPVDGDPPGRRRTTAQLDSVRRGRTPVAAIRDPADPPPF</sequence>
<evidence type="ECO:0000313" key="4">
    <source>
        <dbReference type="Proteomes" id="UP001369736"/>
    </source>
</evidence>
<keyword evidence="3" id="KW-0540">Nuclease</keyword>
<dbReference type="RefSeq" id="WP_337698871.1">
    <property type="nucleotide sequence ID" value="NZ_JBBEGM010000001.1"/>
</dbReference>
<feature type="region of interest" description="Disordered" evidence="1">
    <location>
        <begin position="269"/>
        <end position="292"/>
    </location>
</feature>
<dbReference type="Proteomes" id="UP001369736">
    <property type="component" value="Unassembled WGS sequence"/>
</dbReference>
<keyword evidence="4" id="KW-1185">Reference proteome</keyword>
<keyword evidence="3" id="KW-0378">Hydrolase</keyword>
<feature type="domain" description="HNH nuclease" evidence="2">
    <location>
        <begin position="356"/>
        <end position="408"/>
    </location>
</feature>
<evidence type="ECO:0000256" key="1">
    <source>
        <dbReference type="SAM" id="MobiDB-lite"/>
    </source>
</evidence>
<evidence type="ECO:0000313" key="3">
    <source>
        <dbReference type="EMBL" id="MEJ2859824.1"/>
    </source>
</evidence>
<evidence type="ECO:0000259" key="2">
    <source>
        <dbReference type="SMART" id="SM00507"/>
    </source>
</evidence>
<feature type="compositionally biased region" description="Acidic residues" evidence="1">
    <location>
        <begin position="114"/>
        <end position="125"/>
    </location>
</feature>
<dbReference type="GO" id="GO:0004519">
    <property type="term" value="F:endonuclease activity"/>
    <property type="evidence" value="ECO:0007669"/>
    <property type="project" value="UniProtKB-KW"/>
</dbReference>
<accession>A0ABU8LXH5</accession>
<dbReference type="InterPro" id="IPR003615">
    <property type="entry name" value="HNH_nuc"/>
</dbReference>
<feature type="region of interest" description="Disordered" evidence="1">
    <location>
        <begin position="77"/>
        <end position="207"/>
    </location>
</feature>
<feature type="region of interest" description="Disordered" evidence="1">
    <location>
        <begin position="440"/>
        <end position="528"/>
    </location>
</feature>
<feature type="region of interest" description="Disordered" evidence="1">
    <location>
        <begin position="328"/>
        <end position="353"/>
    </location>
</feature>
<protein>
    <submittedName>
        <fullName evidence="3">HNH endonuclease signature motif containing protein</fullName>
    </submittedName>
</protein>
<reference evidence="3 4" key="1">
    <citation type="submission" date="2024-03" db="EMBL/GenBank/DDBJ databases">
        <title>Actinomycetospora sp. OC33-EN07, a novel actinomycete isolated from wild orchid (Aerides multiflora).</title>
        <authorList>
            <person name="Suriyachadkun C."/>
        </authorList>
    </citation>
    <scope>NUCLEOTIDE SEQUENCE [LARGE SCALE GENOMIC DNA]</scope>
    <source>
        <strain evidence="3 4">OC33-EN07</strain>
    </source>
</reference>
<feature type="compositionally biased region" description="Acidic residues" evidence="1">
    <location>
        <begin position="141"/>
        <end position="176"/>
    </location>
</feature>
<dbReference type="CDD" id="cd00085">
    <property type="entry name" value="HNHc"/>
    <property type="match status" value="1"/>
</dbReference>